<dbReference type="InterPro" id="IPR014962">
    <property type="entry name" value="YolD"/>
</dbReference>
<gene>
    <name evidence="1" type="ORF">FE784_27595</name>
</gene>
<comment type="caution">
    <text evidence="1">The sequence shown here is derived from an EMBL/GenBank/DDBJ whole genome shotgun (WGS) entry which is preliminary data.</text>
</comment>
<evidence type="ECO:0000313" key="1">
    <source>
        <dbReference type="EMBL" id="TNJ63046.1"/>
    </source>
</evidence>
<dbReference type="EMBL" id="VDCQ01000049">
    <property type="protein sequence ID" value="TNJ63046.1"/>
    <property type="molecule type" value="Genomic_DNA"/>
</dbReference>
<protein>
    <submittedName>
        <fullName evidence="1">YolD-like family protein</fullName>
    </submittedName>
</protein>
<organism evidence="1 2">
    <name type="scientific">Paenibacillus hemerocallicola</name>
    <dbReference type="NCBI Taxonomy" id="1172614"/>
    <lineage>
        <taxon>Bacteria</taxon>
        <taxon>Bacillati</taxon>
        <taxon>Bacillota</taxon>
        <taxon>Bacilli</taxon>
        <taxon>Bacillales</taxon>
        <taxon>Paenibacillaceae</taxon>
        <taxon>Paenibacillus</taxon>
    </lineage>
</organism>
<keyword evidence="2" id="KW-1185">Reference proteome</keyword>
<accession>A0A5C4T2D6</accession>
<dbReference type="Proteomes" id="UP000307943">
    <property type="component" value="Unassembled WGS sequence"/>
</dbReference>
<dbReference type="OrthoDB" id="2376882at2"/>
<dbReference type="PANTHER" id="PTHR40051:SF1">
    <property type="entry name" value="YOLD-LIKE FAMILY PROTEIN"/>
    <property type="match status" value="1"/>
</dbReference>
<reference evidence="1 2" key="1">
    <citation type="submission" date="2019-05" db="EMBL/GenBank/DDBJ databases">
        <title>We sequenced the genome of Paenibacillus hemerocallicola KCTC 33185 for further insight into its adaptation and study the phylogeny of Paenibacillus.</title>
        <authorList>
            <person name="Narsing Rao M.P."/>
        </authorList>
    </citation>
    <scope>NUCLEOTIDE SEQUENCE [LARGE SCALE GENOMIC DNA]</scope>
    <source>
        <strain evidence="1 2">KCTC 33185</strain>
    </source>
</reference>
<sequence length="178" mass="19956">MLHAVGAGEIRGGAQAVRLFGARSGRVEQPYIEARHTAQTTIYVKCFDRASRFRQAATGRIRSEDTRMGKKLEGNGLFESSRMMLPEHKAQFVSKQGELGHRRRPVLDDQALEQFALLLLESMERQEEVAVSVFDPVRDDVVKGRVVKIDFTLQRVKLASATETVSIRFADIVNVARA</sequence>
<evidence type="ECO:0000313" key="2">
    <source>
        <dbReference type="Proteomes" id="UP000307943"/>
    </source>
</evidence>
<proteinExistence type="predicted"/>
<name>A0A5C4T2D6_9BACL</name>
<dbReference type="AlphaFoldDB" id="A0A5C4T2D6"/>
<dbReference type="PANTHER" id="PTHR40051">
    <property type="entry name" value="IG HYPOTHETICAL 15966"/>
    <property type="match status" value="1"/>
</dbReference>
<dbReference type="Pfam" id="PF08863">
    <property type="entry name" value="YolD"/>
    <property type="match status" value="1"/>
</dbReference>